<feature type="compositionally biased region" description="Basic and acidic residues" evidence="1">
    <location>
        <begin position="233"/>
        <end position="243"/>
    </location>
</feature>
<evidence type="ECO:0000259" key="2">
    <source>
        <dbReference type="Pfam" id="PF14949"/>
    </source>
</evidence>
<dbReference type="AlphaFoldDB" id="A0ABD2WSK6"/>
<protein>
    <recommendedName>
        <fullName evidence="2">ARF7 effector protein C-terminal domain-containing protein</fullName>
    </recommendedName>
</protein>
<dbReference type="PANTHER" id="PTHR46536:SF3">
    <property type="entry name" value="ARF7 EFFECTOR PROTEIN C-TERMINAL DOMAIN-CONTAINING PROTEIN"/>
    <property type="match status" value="1"/>
</dbReference>
<comment type="caution">
    <text evidence="3">The sequence shown here is derived from an EMBL/GenBank/DDBJ whole genome shotgun (WGS) entry which is preliminary data.</text>
</comment>
<feature type="domain" description="ARF7 effector protein C-terminal" evidence="2">
    <location>
        <begin position="301"/>
        <end position="380"/>
    </location>
</feature>
<accession>A0ABD2WSK6</accession>
<name>A0ABD2WSK6_9HYME</name>
<sequence>MDVKTLDKLIAELQIKRVKTLDKPVAKLPIEDDETLDKLMKELPIEDDENLDKLITELQIKDNKTLYKLVRGLYTKGVKTLNRAITELPIEDLKNLDKPITKLPIESDETLDKLITQLPIEGVKTLVKPTAKLPKKGVKALDKLIGKLPIRRADVPLFKRMPNCFEFNKNGKLVYSDKKNFFQGWNPGERERKKLEARIRTIKHVASKRSALRDLEERFKRPKEREILKNILQEFEKKPEPAAKPKQVSSRNAPRELEENRGSPEERESLKSTPQKPEVKSKSSKPAAKFEPQAKFKTTPKPKTAAKSGESAAKAKPATRGEIHEQLYDENGIFIPTQEDLCDCLDRECPGCHFPCSTCSSTKCGNPCRRGRDDMFEEIIFEGSVEKITNEPYRQAIDEYRKGHFFGFLGLERMSV</sequence>
<feature type="compositionally biased region" description="Low complexity" evidence="1">
    <location>
        <begin position="293"/>
        <end position="318"/>
    </location>
</feature>
<feature type="region of interest" description="Disordered" evidence="1">
    <location>
        <begin position="233"/>
        <end position="321"/>
    </location>
</feature>
<dbReference type="InterPro" id="IPR029264">
    <property type="entry name" value="ARF7EP_C"/>
</dbReference>
<evidence type="ECO:0000313" key="4">
    <source>
        <dbReference type="Proteomes" id="UP001627154"/>
    </source>
</evidence>
<keyword evidence="4" id="KW-1185">Reference proteome</keyword>
<feature type="compositionally biased region" description="Basic and acidic residues" evidence="1">
    <location>
        <begin position="253"/>
        <end position="270"/>
    </location>
</feature>
<reference evidence="3 4" key="1">
    <citation type="journal article" date="2024" name="bioRxiv">
        <title>A reference genome for Trichogramma kaykai: A tiny desert-dwelling parasitoid wasp with competing sex-ratio distorters.</title>
        <authorList>
            <person name="Culotta J."/>
            <person name="Lindsey A.R."/>
        </authorList>
    </citation>
    <scope>NUCLEOTIDE SEQUENCE [LARGE SCALE GENOMIC DNA]</scope>
    <source>
        <strain evidence="3 4">KSX58</strain>
    </source>
</reference>
<proteinExistence type="predicted"/>
<dbReference type="PANTHER" id="PTHR46536">
    <property type="entry name" value="ARL14 EFFECTOR PROTEIN"/>
    <property type="match status" value="1"/>
</dbReference>
<dbReference type="Pfam" id="PF14949">
    <property type="entry name" value="ARF7EP_C"/>
    <property type="match status" value="1"/>
</dbReference>
<organism evidence="3 4">
    <name type="scientific">Trichogramma kaykai</name>
    <dbReference type="NCBI Taxonomy" id="54128"/>
    <lineage>
        <taxon>Eukaryota</taxon>
        <taxon>Metazoa</taxon>
        <taxon>Ecdysozoa</taxon>
        <taxon>Arthropoda</taxon>
        <taxon>Hexapoda</taxon>
        <taxon>Insecta</taxon>
        <taxon>Pterygota</taxon>
        <taxon>Neoptera</taxon>
        <taxon>Endopterygota</taxon>
        <taxon>Hymenoptera</taxon>
        <taxon>Apocrita</taxon>
        <taxon>Proctotrupomorpha</taxon>
        <taxon>Chalcidoidea</taxon>
        <taxon>Trichogrammatidae</taxon>
        <taxon>Trichogramma</taxon>
    </lineage>
</organism>
<dbReference type="EMBL" id="JBJJXI010000074">
    <property type="protein sequence ID" value="KAL3396113.1"/>
    <property type="molecule type" value="Genomic_DNA"/>
</dbReference>
<gene>
    <name evidence="3" type="ORF">TKK_009983</name>
</gene>
<evidence type="ECO:0000256" key="1">
    <source>
        <dbReference type="SAM" id="MobiDB-lite"/>
    </source>
</evidence>
<evidence type="ECO:0000313" key="3">
    <source>
        <dbReference type="EMBL" id="KAL3396113.1"/>
    </source>
</evidence>
<dbReference type="Proteomes" id="UP001627154">
    <property type="component" value="Unassembled WGS sequence"/>
</dbReference>